<gene>
    <name evidence="2" type="ORF">OLEA9_A008446</name>
</gene>
<reference evidence="2 3" key="1">
    <citation type="submission" date="2019-12" db="EMBL/GenBank/DDBJ databases">
        <authorList>
            <person name="Alioto T."/>
            <person name="Alioto T."/>
            <person name="Gomez Garrido J."/>
        </authorList>
    </citation>
    <scope>NUCLEOTIDE SEQUENCE [LARGE SCALE GENOMIC DNA]</scope>
</reference>
<feature type="region of interest" description="Disordered" evidence="1">
    <location>
        <begin position="1"/>
        <end position="22"/>
    </location>
</feature>
<sequence>MDPPMEPNKIYVESPKDEGPSAYMSPPHVAYTADFELLKHEVIDLQKKNMELSTKIDDGREHLLSIKADSSHKRSIVVRVQENIRTDLLEIKLELKFLSNSVTAMVTISMDQILDMFKEIGENVDATIDRKAKGKMYPNVQTFDPMNLNPPSFDLGLVTPSLLRMKKINDLDNVIKSPFCNGPFVIGSKTWWHDLVSSYSSLTNMHMDFYFYYIRQLALYGENVKYKANTTNSHFQAIIKHVYPRFKKDPNVLLIDTRLVNDVTGVQLPLSYPWLEVD</sequence>
<name>A0A8S0VCN9_OLEEU</name>
<keyword evidence="3" id="KW-1185">Reference proteome</keyword>
<dbReference type="Proteomes" id="UP000594638">
    <property type="component" value="Unassembled WGS sequence"/>
</dbReference>
<proteinExistence type="predicted"/>
<dbReference type="AlphaFoldDB" id="A0A8S0VCN9"/>
<evidence type="ECO:0000313" key="3">
    <source>
        <dbReference type="Proteomes" id="UP000594638"/>
    </source>
</evidence>
<protein>
    <submittedName>
        <fullName evidence="2">Uncharacterized protein</fullName>
    </submittedName>
</protein>
<comment type="caution">
    <text evidence="2">The sequence shown here is derived from an EMBL/GenBank/DDBJ whole genome shotgun (WGS) entry which is preliminary data.</text>
</comment>
<dbReference type="Gramene" id="OE9A008446T1">
    <property type="protein sequence ID" value="OE9A008446C1"/>
    <property type="gene ID" value="OE9A008446"/>
</dbReference>
<accession>A0A8S0VCN9</accession>
<organism evidence="2 3">
    <name type="scientific">Olea europaea subsp. europaea</name>
    <dbReference type="NCBI Taxonomy" id="158383"/>
    <lineage>
        <taxon>Eukaryota</taxon>
        <taxon>Viridiplantae</taxon>
        <taxon>Streptophyta</taxon>
        <taxon>Embryophyta</taxon>
        <taxon>Tracheophyta</taxon>
        <taxon>Spermatophyta</taxon>
        <taxon>Magnoliopsida</taxon>
        <taxon>eudicotyledons</taxon>
        <taxon>Gunneridae</taxon>
        <taxon>Pentapetalae</taxon>
        <taxon>asterids</taxon>
        <taxon>lamiids</taxon>
        <taxon>Lamiales</taxon>
        <taxon>Oleaceae</taxon>
        <taxon>Oleeae</taxon>
        <taxon>Olea</taxon>
    </lineage>
</organism>
<evidence type="ECO:0000313" key="2">
    <source>
        <dbReference type="EMBL" id="CAA3029560.1"/>
    </source>
</evidence>
<dbReference type="OrthoDB" id="1939479at2759"/>
<dbReference type="EMBL" id="CACTIH010009317">
    <property type="protein sequence ID" value="CAA3029560.1"/>
    <property type="molecule type" value="Genomic_DNA"/>
</dbReference>
<evidence type="ECO:0000256" key="1">
    <source>
        <dbReference type="SAM" id="MobiDB-lite"/>
    </source>
</evidence>